<dbReference type="Pfam" id="PF13487">
    <property type="entry name" value="HD_5"/>
    <property type="match status" value="1"/>
</dbReference>
<dbReference type="CDD" id="cd00077">
    <property type="entry name" value="HDc"/>
    <property type="match status" value="1"/>
</dbReference>
<organism evidence="5 6">
    <name type="scientific">Anabaena azotica FACHB-119</name>
    <dbReference type="NCBI Taxonomy" id="947527"/>
    <lineage>
        <taxon>Bacteria</taxon>
        <taxon>Bacillati</taxon>
        <taxon>Cyanobacteriota</taxon>
        <taxon>Cyanophyceae</taxon>
        <taxon>Nostocales</taxon>
        <taxon>Nostocaceae</taxon>
        <taxon>Anabaena</taxon>
        <taxon>Anabaena azotica</taxon>
    </lineage>
</organism>
<dbReference type="Gene3D" id="1.10.3210.10">
    <property type="entry name" value="Hypothetical protein af1432"/>
    <property type="match status" value="1"/>
</dbReference>
<dbReference type="InterPro" id="IPR052020">
    <property type="entry name" value="Cyclic_di-GMP/3'3'-cGAMP_PDE"/>
</dbReference>
<dbReference type="SMART" id="SM00471">
    <property type="entry name" value="HDc"/>
    <property type="match status" value="1"/>
</dbReference>
<dbReference type="SUPFAM" id="SSF109604">
    <property type="entry name" value="HD-domain/PDEase-like"/>
    <property type="match status" value="1"/>
</dbReference>
<dbReference type="Proteomes" id="UP000661112">
    <property type="component" value="Unassembled WGS sequence"/>
</dbReference>
<dbReference type="RefSeq" id="WP_190471155.1">
    <property type="nucleotide sequence ID" value="NZ_JACJSG010000012.1"/>
</dbReference>
<dbReference type="CDD" id="cd17538">
    <property type="entry name" value="REC_D1_PleD-like"/>
    <property type="match status" value="1"/>
</dbReference>
<evidence type="ECO:0000256" key="2">
    <source>
        <dbReference type="SAM" id="MobiDB-lite"/>
    </source>
</evidence>
<feature type="domain" description="Response regulatory" evidence="3">
    <location>
        <begin position="96"/>
        <end position="212"/>
    </location>
</feature>
<dbReference type="PANTHER" id="PTHR45228">
    <property type="entry name" value="CYCLIC DI-GMP PHOSPHODIESTERASE TM_0186-RELATED"/>
    <property type="match status" value="1"/>
</dbReference>
<evidence type="ECO:0000259" key="3">
    <source>
        <dbReference type="PROSITE" id="PS50110"/>
    </source>
</evidence>
<dbReference type="PANTHER" id="PTHR45228:SF1">
    <property type="entry name" value="CYCLIC DI-GMP PHOSPHODIESTERASE TM_0186"/>
    <property type="match status" value="1"/>
</dbReference>
<reference evidence="5 6" key="1">
    <citation type="journal article" date="2020" name="ISME J.">
        <title>Comparative genomics reveals insights into cyanobacterial evolution and habitat adaptation.</title>
        <authorList>
            <person name="Chen M.Y."/>
            <person name="Teng W.K."/>
            <person name="Zhao L."/>
            <person name="Hu C.X."/>
            <person name="Zhou Y.K."/>
            <person name="Han B.P."/>
            <person name="Song L.R."/>
            <person name="Shu W.S."/>
        </authorList>
    </citation>
    <scope>NUCLEOTIDE SEQUENCE [LARGE SCALE GENOMIC DNA]</scope>
    <source>
        <strain evidence="5 6">FACHB-119</strain>
    </source>
</reference>
<dbReference type="Pfam" id="PF00072">
    <property type="entry name" value="Response_reg"/>
    <property type="match status" value="1"/>
</dbReference>
<evidence type="ECO:0000313" key="5">
    <source>
        <dbReference type="EMBL" id="MBD2501081.1"/>
    </source>
</evidence>
<gene>
    <name evidence="5" type="ORF">H6G83_10780</name>
</gene>
<dbReference type="SUPFAM" id="SSF52172">
    <property type="entry name" value="CheY-like"/>
    <property type="match status" value="1"/>
</dbReference>
<dbReference type="PROSITE" id="PS50110">
    <property type="entry name" value="RESPONSE_REGULATORY"/>
    <property type="match status" value="1"/>
</dbReference>
<keyword evidence="1" id="KW-0597">Phosphoprotein</keyword>
<evidence type="ECO:0000313" key="6">
    <source>
        <dbReference type="Proteomes" id="UP000661112"/>
    </source>
</evidence>
<feature type="region of interest" description="Disordered" evidence="2">
    <location>
        <begin position="1"/>
        <end position="24"/>
    </location>
</feature>
<dbReference type="InterPro" id="IPR003607">
    <property type="entry name" value="HD/PDEase_dom"/>
</dbReference>
<dbReference type="InterPro" id="IPR001789">
    <property type="entry name" value="Sig_transdc_resp-reg_receiver"/>
</dbReference>
<evidence type="ECO:0000259" key="4">
    <source>
        <dbReference type="PROSITE" id="PS51832"/>
    </source>
</evidence>
<keyword evidence="6" id="KW-1185">Reference proteome</keyword>
<dbReference type="InterPro" id="IPR037522">
    <property type="entry name" value="HD_GYP_dom"/>
</dbReference>
<feature type="modified residue" description="4-aspartylphosphate" evidence="1">
    <location>
        <position position="145"/>
    </location>
</feature>
<dbReference type="SMART" id="SM00448">
    <property type="entry name" value="REC"/>
    <property type="match status" value="1"/>
</dbReference>
<dbReference type="InterPro" id="IPR011006">
    <property type="entry name" value="CheY-like_superfamily"/>
</dbReference>
<accession>A0ABR8D4J6</accession>
<proteinExistence type="predicted"/>
<evidence type="ECO:0000256" key="1">
    <source>
        <dbReference type="PROSITE-ProRule" id="PRU00169"/>
    </source>
</evidence>
<feature type="compositionally biased region" description="Polar residues" evidence="2">
    <location>
        <begin position="7"/>
        <end position="20"/>
    </location>
</feature>
<dbReference type="Gene3D" id="3.40.50.2300">
    <property type="match status" value="1"/>
</dbReference>
<sequence length="417" mass="46915">MIKRSGENTGSTEHNVSGSDHPNKIDAIGSNQVLQLNNNKDITLLGLSKDELLVTESKKAIAWLKPGMNYIYDSLISGTIQAQISQVNGFDAESPKILVVDDHSVSRMTAVTLLGMEGYTVIEADGGTAAIEMVRQQQPDLILLDVMMPEMDGFEVCRLLKQDEHTRLIPIIFITALNDRRSRIRGIEVGADDFLTKPFDRVELVARVKSLVKQKLLNEDLDHAAQVLFSIASAIESRDPNTGDHCDRLVRVGKAFGEYLNLSRYQIRNLMWGGYLHDIGKIGIPDAVLLKKGKLTPDEWEIMKQHVLIGEKICQPLRSMQGVIPIIRHHHERWDGSGYPDGLKGEEIPYLAQVFQIIDIYDALSSERPYKKSFSAEEALSIMFEETKSGWRNPQLMKQFAEFQLLRQQQMESDGVS</sequence>
<name>A0ABR8D4J6_9NOST</name>
<dbReference type="EMBL" id="JACJSG010000012">
    <property type="protein sequence ID" value="MBD2501081.1"/>
    <property type="molecule type" value="Genomic_DNA"/>
</dbReference>
<dbReference type="PROSITE" id="PS51832">
    <property type="entry name" value="HD_GYP"/>
    <property type="match status" value="1"/>
</dbReference>
<protein>
    <submittedName>
        <fullName evidence="5">Two-component system response regulator</fullName>
    </submittedName>
</protein>
<comment type="caution">
    <text evidence="5">The sequence shown here is derived from an EMBL/GenBank/DDBJ whole genome shotgun (WGS) entry which is preliminary data.</text>
</comment>
<feature type="domain" description="HD-GYP" evidence="4">
    <location>
        <begin position="220"/>
        <end position="416"/>
    </location>
</feature>